<name>A0A1S1UCK6_9BURK</name>
<dbReference type="AlphaFoldDB" id="A0A1S1UCK6"/>
<organism evidence="3 4">
    <name type="scientific">Janthinobacterium lividum</name>
    <dbReference type="NCBI Taxonomy" id="29581"/>
    <lineage>
        <taxon>Bacteria</taxon>
        <taxon>Pseudomonadati</taxon>
        <taxon>Pseudomonadota</taxon>
        <taxon>Betaproteobacteria</taxon>
        <taxon>Burkholderiales</taxon>
        <taxon>Oxalobacteraceae</taxon>
        <taxon>Janthinobacterium</taxon>
    </lineage>
</organism>
<sequence>MAYKSILVHADLSRHAPQRIAIAARLAHAHQAHLIGAAMTGLSRFTLENNRGMRGGAVAAQINALHGQAEQALDQFETLARQAGAVSLERRLIEDDEDGGMAVSARYSDLTVLSQHDDSEALPGAMSDLVPYVMLNAACPVLIVPRSGQFAEVNNTVVVAWDGSMEATRAIGHALPLLRAARLVVLALLHPPAGHAQPARHPGADIAAYLSRHGVPVEVRPAIATGDIGAALLAMAAEVHADLLVMGGYGHARFREILLGGVTETVLRQMTLPVLMAH</sequence>
<dbReference type="PANTHER" id="PTHR46268">
    <property type="entry name" value="STRESS RESPONSE PROTEIN NHAX"/>
    <property type="match status" value="1"/>
</dbReference>
<evidence type="ECO:0000256" key="1">
    <source>
        <dbReference type="ARBA" id="ARBA00008791"/>
    </source>
</evidence>
<dbReference type="InterPro" id="IPR006015">
    <property type="entry name" value="Universal_stress_UspA"/>
</dbReference>
<comment type="similarity">
    <text evidence="1">Belongs to the universal stress protein A family.</text>
</comment>
<reference evidence="3 4" key="1">
    <citation type="submission" date="2015-06" db="EMBL/GenBank/DDBJ databases">
        <title>Draft genome sequencing of a biphenyl-degrading bacterium, Janthinobacterium lividum MEG1.</title>
        <authorList>
            <person name="Shimodaira J."/>
            <person name="Hatta T."/>
        </authorList>
    </citation>
    <scope>NUCLEOTIDE SEQUENCE [LARGE SCALE GENOMIC DNA]</scope>
    <source>
        <strain evidence="3 4">MEG1</strain>
    </source>
</reference>
<dbReference type="Gene3D" id="3.40.50.12370">
    <property type="match status" value="1"/>
</dbReference>
<gene>
    <name evidence="3" type="ORF">AKG95_02710</name>
</gene>
<dbReference type="EMBL" id="LFKP01000003">
    <property type="protein sequence ID" value="OHV98187.1"/>
    <property type="molecule type" value="Genomic_DNA"/>
</dbReference>
<dbReference type="CDD" id="cd00293">
    <property type="entry name" value="USP-like"/>
    <property type="match status" value="1"/>
</dbReference>
<proteinExistence type="inferred from homology"/>
<comment type="caution">
    <text evidence="3">The sequence shown here is derived from an EMBL/GenBank/DDBJ whole genome shotgun (WGS) entry which is preliminary data.</text>
</comment>
<feature type="domain" description="UspA" evidence="2">
    <location>
        <begin position="155"/>
        <end position="277"/>
    </location>
</feature>
<dbReference type="Proteomes" id="UP000179840">
    <property type="component" value="Unassembled WGS sequence"/>
</dbReference>
<dbReference type="SUPFAM" id="SSF52402">
    <property type="entry name" value="Adenine nucleotide alpha hydrolases-like"/>
    <property type="match status" value="2"/>
</dbReference>
<dbReference type="Pfam" id="PF00582">
    <property type="entry name" value="Usp"/>
    <property type="match status" value="1"/>
</dbReference>
<accession>A0A1S1UCK6</accession>
<dbReference type="PANTHER" id="PTHR46268:SF15">
    <property type="entry name" value="UNIVERSAL STRESS PROTEIN HP_0031"/>
    <property type="match status" value="1"/>
</dbReference>
<dbReference type="PRINTS" id="PR01438">
    <property type="entry name" value="UNVRSLSTRESS"/>
</dbReference>
<dbReference type="InterPro" id="IPR006016">
    <property type="entry name" value="UspA"/>
</dbReference>
<evidence type="ECO:0000259" key="2">
    <source>
        <dbReference type="Pfam" id="PF00582"/>
    </source>
</evidence>
<protein>
    <submittedName>
        <fullName evidence="3">Universal stress protein</fullName>
    </submittedName>
</protein>
<evidence type="ECO:0000313" key="3">
    <source>
        <dbReference type="EMBL" id="OHV98187.1"/>
    </source>
</evidence>
<dbReference type="RefSeq" id="WP_071075372.1">
    <property type="nucleotide sequence ID" value="NZ_LFKP01000003.1"/>
</dbReference>
<evidence type="ECO:0000313" key="4">
    <source>
        <dbReference type="Proteomes" id="UP000179840"/>
    </source>
</evidence>